<reference evidence="9" key="1">
    <citation type="thesis" date="2020" institute="ProQuest LLC" country="789 East Eisenhower Parkway, Ann Arbor, MI, USA">
        <title>Comparative Genomics and Chromosome Evolution.</title>
        <authorList>
            <person name="Mudd A.B."/>
        </authorList>
    </citation>
    <scope>NUCLEOTIDE SEQUENCE</scope>
    <source>
        <strain evidence="9">1538</strain>
        <tissue evidence="9">Blood</tissue>
    </source>
</reference>
<evidence type="ECO:0000256" key="1">
    <source>
        <dbReference type="ARBA" id="ARBA00004236"/>
    </source>
</evidence>
<evidence type="ECO:0000256" key="5">
    <source>
        <dbReference type="ARBA" id="ARBA00023136"/>
    </source>
</evidence>
<dbReference type="InterPro" id="IPR036179">
    <property type="entry name" value="Ig-like_dom_sf"/>
</dbReference>
<dbReference type="InterPro" id="IPR052051">
    <property type="entry name" value="TCR_complex_component"/>
</dbReference>
<evidence type="ECO:0000256" key="6">
    <source>
        <dbReference type="ARBA" id="ARBA00023157"/>
    </source>
</evidence>
<dbReference type="GO" id="GO:0005886">
    <property type="term" value="C:plasma membrane"/>
    <property type="evidence" value="ECO:0007669"/>
    <property type="project" value="UniProtKB-SubCell"/>
</dbReference>
<dbReference type="EMBL" id="DYDO01000006">
    <property type="protein sequence ID" value="DBA22614.1"/>
    <property type="molecule type" value="Genomic_DNA"/>
</dbReference>
<dbReference type="Pfam" id="PF07686">
    <property type="entry name" value="V-set"/>
    <property type="match status" value="1"/>
</dbReference>
<dbReference type="SUPFAM" id="SSF48726">
    <property type="entry name" value="Immunoglobulin"/>
    <property type="match status" value="1"/>
</dbReference>
<dbReference type="PROSITE" id="PS50835">
    <property type="entry name" value="IG_LIKE"/>
    <property type="match status" value="1"/>
</dbReference>
<keyword evidence="7" id="KW-0325">Glycoprotein</keyword>
<evidence type="ECO:0000313" key="9">
    <source>
        <dbReference type="EMBL" id="DBA22614.1"/>
    </source>
</evidence>
<dbReference type="InterPro" id="IPR007110">
    <property type="entry name" value="Ig-like_dom"/>
</dbReference>
<evidence type="ECO:0000256" key="3">
    <source>
        <dbReference type="ARBA" id="ARBA00022729"/>
    </source>
</evidence>
<gene>
    <name evidence="9" type="ORF">GDO54_013631</name>
</gene>
<dbReference type="AlphaFoldDB" id="A0AAV3A7M6"/>
<dbReference type="SMART" id="SM00406">
    <property type="entry name" value="IGv"/>
    <property type="match status" value="1"/>
</dbReference>
<dbReference type="Proteomes" id="UP001181693">
    <property type="component" value="Unassembled WGS sequence"/>
</dbReference>
<sequence length="100" mass="11396">MEAEAGIDFNLTCKHPTLSTAEYIDWYSLSPGQGLLFLINGYSKTDLQRFSLLFESESRKSSVLVIRNIEPEDSGVYYCAKSDTVMQGYFLSVQYVILEY</sequence>
<protein>
    <recommendedName>
        <fullName evidence="8">Ig-like domain-containing protein</fullName>
    </recommendedName>
</protein>
<keyword evidence="4" id="KW-0391">Immunity</keyword>
<evidence type="ECO:0000259" key="8">
    <source>
        <dbReference type="PROSITE" id="PS50835"/>
    </source>
</evidence>
<organism evidence="9 10">
    <name type="scientific">Pyxicephalus adspersus</name>
    <name type="common">African bullfrog</name>
    <dbReference type="NCBI Taxonomy" id="30357"/>
    <lineage>
        <taxon>Eukaryota</taxon>
        <taxon>Metazoa</taxon>
        <taxon>Chordata</taxon>
        <taxon>Craniata</taxon>
        <taxon>Vertebrata</taxon>
        <taxon>Euteleostomi</taxon>
        <taxon>Amphibia</taxon>
        <taxon>Batrachia</taxon>
        <taxon>Anura</taxon>
        <taxon>Neobatrachia</taxon>
        <taxon>Ranoidea</taxon>
        <taxon>Pyxicephalidae</taxon>
        <taxon>Pyxicephalinae</taxon>
        <taxon>Pyxicephalus</taxon>
    </lineage>
</organism>
<keyword evidence="10" id="KW-1185">Reference proteome</keyword>
<evidence type="ECO:0000256" key="4">
    <source>
        <dbReference type="ARBA" id="ARBA00022859"/>
    </source>
</evidence>
<comment type="subcellular location">
    <subcellularLocation>
        <location evidence="1">Cell membrane</location>
    </subcellularLocation>
</comment>
<keyword evidence="5" id="KW-0472">Membrane</keyword>
<dbReference type="PANTHER" id="PTHR19433">
    <property type="entry name" value="T-CELL RECEPTOR ALPHA CHAIN V REGION-RELATED"/>
    <property type="match status" value="1"/>
</dbReference>
<dbReference type="InterPro" id="IPR013106">
    <property type="entry name" value="Ig_V-set"/>
</dbReference>
<dbReference type="SMART" id="SM00409">
    <property type="entry name" value="IG"/>
    <property type="match status" value="1"/>
</dbReference>
<evidence type="ECO:0000313" key="10">
    <source>
        <dbReference type="Proteomes" id="UP001181693"/>
    </source>
</evidence>
<dbReference type="InterPro" id="IPR013783">
    <property type="entry name" value="Ig-like_fold"/>
</dbReference>
<proteinExistence type="predicted"/>
<accession>A0AAV3A7M6</accession>
<dbReference type="GO" id="GO:0002376">
    <property type="term" value="P:immune system process"/>
    <property type="evidence" value="ECO:0007669"/>
    <property type="project" value="UniProtKB-KW"/>
</dbReference>
<dbReference type="InterPro" id="IPR003599">
    <property type="entry name" value="Ig_sub"/>
</dbReference>
<dbReference type="Gene3D" id="2.60.40.10">
    <property type="entry name" value="Immunoglobulins"/>
    <property type="match status" value="1"/>
</dbReference>
<name>A0AAV3A7M6_PYXAD</name>
<feature type="domain" description="Ig-like" evidence="8">
    <location>
        <begin position="1"/>
        <end position="79"/>
    </location>
</feature>
<comment type="caution">
    <text evidence="9">The sequence shown here is derived from an EMBL/GenBank/DDBJ whole genome shotgun (WGS) entry which is preliminary data.</text>
</comment>
<keyword evidence="3" id="KW-0732">Signal</keyword>
<keyword evidence="6" id="KW-1015">Disulfide bond</keyword>
<keyword evidence="2" id="KW-1003">Cell membrane</keyword>
<evidence type="ECO:0000256" key="2">
    <source>
        <dbReference type="ARBA" id="ARBA00022475"/>
    </source>
</evidence>
<dbReference type="GO" id="GO:0009617">
    <property type="term" value="P:response to bacterium"/>
    <property type="evidence" value="ECO:0007669"/>
    <property type="project" value="TreeGrafter"/>
</dbReference>
<evidence type="ECO:0000256" key="7">
    <source>
        <dbReference type="ARBA" id="ARBA00023180"/>
    </source>
</evidence>
<dbReference type="PANTHER" id="PTHR19433:SF111">
    <property type="entry name" value="T CELL RECEPTOR ALPHA VARIABLE 4"/>
    <property type="match status" value="1"/>
</dbReference>